<dbReference type="PROSITE" id="PS50110">
    <property type="entry name" value="RESPONSE_REGULATORY"/>
    <property type="match status" value="1"/>
</dbReference>
<dbReference type="PANTHER" id="PTHR44591">
    <property type="entry name" value="STRESS RESPONSE REGULATOR PROTEIN 1"/>
    <property type="match status" value="1"/>
</dbReference>
<name>A0A1F7ULP4_9BACT</name>
<dbReference type="Pfam" id="PF00072">
    <property type="entry name" value="Response_reg"/>
    <property type="match status" value="1"/>
</dbReference>
<evidence type="ECO:0000256" key="2">
    <source>
        <dbReference type="PROSITE-ProRule" id="PRU00169"/>
    </source>
</evidence>
<evidence type="ECO:0000256" key="1">
    <source>
        <dbReference type="ARBA" id="ARBA00022553"/>
    </source>
</evidence>
<dbReference type="EMBL" id="MGEH01000016">
    <property type="protein sequence ID" value="OGL79191.1"/>
    <property type="molecule type" value="Genomic_DNA"/>
</dbReference>
<feature type="modified residue" description="4-aspartylphosphate" evidence="2">
    <location>
        <position position="52"/>
    </location>
</feature>
<organism evidence="4 5">
    <name type="scientific">Candidatus Uhrbacteria bacterium RIFCSPHIGHO2_12_FULL_60_25</name>
    <dbReference type="NCBI Taxonomy" id="1802399"/>
    <lineage>
        <taxon>Bacteria</taxon>
        <taxon>Candidatus Uhriibacteriota</taxon>
    </lineage>
</organism>
<accession>A0A1F7ULP4</accession>
<dbReference type="Proteomes" id="UP000176603">
    <property type="component" value="Unassembled WGS sequence"/>
</dbReference>
<dbReference type="Gene3D" id="3.40.50.2300">
    <property type="match status" value="1"/>
</dbReference>
<dbReference type="InterPro" id="IPR001789">
    <property type="entry name" value="Sig_transdc_resp-reg_receiver"/>
</dbReference>
<comment type="caution">
    <text evidence="4">The sequence shown here is derived from an EMBL/GenBank/DDBJ whole genome shotgun (WGS) entry which is preliminary data.</text>
</comment>
<evidence type="ECO:0000313" key="4">
    <source>
        <dbReference type="EMBL" id="OGL79191.1"/>
    </source>
</evidence>
<evidence type="ECO:0000259" key="3">
    <source>
        <dbReference type="PROSITE" id="PS50110"/>
    </source>
</evidence>
<protein>
    <recommendedName>
        <fullName evidence="3">Response regulatory domain-containing protein</fullName>
    </recommendedName>
</protein>
<gene>
    <name evidence="4" type="ORF">A3E39_04785</name>
</gene>
<dbReference type="InterPro" id="IPR011006">
    <property type="entry name" value="CheY-like_superfamily"/>
</dbReference>
<dbReference type="PANTHER" id="PTHR44591:SF3">
    <property type="entry name" value="RESPONSE REGULATORY DOMAIN-CONTAINING PROTEIN"/>
    <property type="match status" value="1"/>
</dbReference>
<dbReference type="InterPro" id="IPR050595">
    <property type="entry name" value="Bact_response_regulator"/>
</dbReference>
<keyword evidence="1 2" id="KW-0597">Phosphoprotein</keyword>
<evidence type="ECO:0000313" key="5">
    <source>
        <dbReference type="Proteomes" id="UP000176603"/>
    </source>
</evidence>
<dbReference type="SMART" id="SM00448">
    <property type="entry name" value="REC"/>
    <property type="match status" value="1"/>
</dbReference>
<dbReference type="SUPFAM" id="SSF52172">
    <property type="entry name" value="CheY-like"/>
    <property type="match status" value="1"/>
</dbReference>
<dbReference type="STRING" id="1802399.A3E39_04785"/>
<dbReference type="GO" id="GO:0000160">
    <property type="term" value="P:phosphorelay signal transduction system"/>
    <property type="evidence" value="ECO:0007669"/>
    <property type="project" value="InterPro"/>
</dbReference>
<sequence>MPRILMIDDDTFFLAIYKKKFEAEGFDVVTASSGEDGLRYAADKHPDVIMLDLVMPRVDGFQVLERLKADPATSRIPVYVCSNLCQQGDIDRCKGLGAAGYAIKSQTSPSGAVKQVKELL</sequence>
<proteinExistence type="predicted"/>
<feature type="domain" description="Response regulatory" evidence="3">
    <location>
        <begin position="3"/>
        <end position="119"/>
    </location>
</feature>
<dbReference type="AlphaFoldDB" id="A0A1F7ULP4"/>
<reference evidence="4 5" key="1">
    <citation type="journal article" date="2016" name="Nat. Commun.">
        <title>Thousands of microbial genomes shed light on interconnected biogeochemical processes in an aquifer system.</title>
        <authorList>
            <person name="Anantharaman K."/>
            <person name="Brown C.T."/>
            <person name="Hug L.A."/>
            <person name="Sharon I."/>
            <person name="Castelle C.J."/>
            <person name="Probst A.J."/>
            <person name="Thomas B.C."/>
            <person name="Singh A."/>
            <person name="Wilkins M.J."/>
            <person name="Karaoz U."/>
            <person name="Brodie E.L."/>
            <person name="Williams K.H."/>
            <person name="Hubbard S.S."/>
            <person name="Banfield J.F."/>
        </authorList>
    </citation>
    <scope>NUCLEOTIDE SEQUENCE [LARGE SCALE GENOMIC DNA]</scope>
</reference>